<keyword evidence="2" id="KW-0812">Transmembrane</keyword>
<organism evidence="3 4">
    <name type="scientific">Ricinus communis</name>
    <name type="common">Castor bean</name>
    <dbReference type="NCBI Taxonomy" id="3988"/>
    <lineage>
        <taxon>Eukaryota</taxon>
        <taxon>Viridiplantae</taxon>
        <taxon>Streptophyta</taxon>
        <taxon>Embryophyta</taxon>
        <taxon>Tracheophyta</taxon>
        <taxon>Spermatophyta</taxon>
        <taxon>Magnoliopsida</taxon>
        <taxon>eudicotyledons</taxon>
        <taxon>Gunneridae</taxon>
        <taxon>Pentapetalae</taxon>
        <taxon>rosids</taxon>
        <taxon>fabids</taxon>
        <taxon>Malpighiales</taxon>
        <taxon>Euphorbiaceae</taxon>
        <taxon>Acalyphoideae</taxon>
        <taxon>Acalypheae</taxon>
        <taxon>Ricinus</taxon>
    </lineage>
</organism>
<accession>B9TP50</accession>
<evidence type="ECO:0000313" key="3">
    <source>
        <dbReference type="EMBL" id="EEF22364.1"/>
    </source>
</evidence>
<evidence type="ECO:0000256" key="2">
    <source>
        <dbReference type="SAM" id="Phobius"/>
    </source>
</evidence>
<sequence length="254" mass="27830">MPSSSRTSSRAVTWKRTTIYIFGCSYRAGTEFLMSLVEGWIYSLQRELNNHKGKVAIGFAVVTFAVLILGFVWPKKYEASALIYADEQNIIKPLLSGSAEVTNISVDQAAIARDRIMSSAILGPALIEAKLAPPKASPEVIERLIRANGGKVQVTDASRGHIRIGFASPDARVAFAMASALTNGFIRDTSQAKRQESREAYTFIDNQVNTYREQLQAAEDRLKRFKGGSITGVDAASRVTQLRSAIANQTLELQ</sequence>
<dbReference type="Proteomes" id="UP000008311">
    <property type="component" value="Unassembled WGS sequence"/>
</dbReference>
<keyword evidence="4" id="KW-1185">Reference proteome</keyword>
<keyword evidence="1" id="KW-0175">Coiled coil</keyword>
<keyword evidence="2" id="KW-1133">Transmembrane helix</keyword>
<dbReference type="PANTHER" id="PTHR32309">
    <property type="entry name" value="TYROSINE-PROTEIN KINASE"/>
    <property type="match status" value="1"/>
</dbReference>
<feature type="transmembrane region" description="Helical" evidence="2">
    <location>
        <begin position="55"/>
        <end position="73"/>
    </location>
</feature>
<dbReference type="InterPro" id="IPR050445">
    <property type="entry name" value="Bact_polysacc_biosynth/exp"/>
</dbReference>
<dbReference type="AlphaFoldDB" id="B9TP50"/>
<reference evidence="4" key="1">
    <citation type="journal article" date="2010" name="Nat. Biotechnol.">
        <title>Draft genome sequence of the oilseed species Ricinus communis.</title>
        <authorList>
            <person name="Chan A.P."/>
            <person name="Crabtree J."/>
            <person name="Zhao Q."/>
            <person name="Lorenzi H."/>
            <person name="Orvis J."/>
            <person name="Puiu D."/>
            <person name="Melake-Berhan A."/>
            <person name="Jones K.M."/>
            <person name="Redman J."/>
            <person name="Chen G."/>
            <person name="Cahoon E.B."/>
            <person name="Gedil M."/>
            <person name="Stanke M."/>
            <person name="Haas B.J."/>
            <person name="Wortman J.R."/>
            <person name="Fraser-Liggett C.M."/>
            <person name="Ravel J."/>
            <person name="Rabinowicz P.D."/>
        </authorList>
    </citation>
    <scope>NUCLEOTIDE SEQUENCE [LARGE SCALE GENOMIC DNA]</scope>
    <source>
        <strain evidence="4">cv. Hale</strain>
    </source>
</reference>
<feature type="coiled-coil region" evidence="1">
    <location>
        <begin position="201"/>
        <end position="228"/>
    </location>
</feature>
<feature type="non-terminal residue" evidence="3">
    <location>
        <position position="254"/>
    </location>
</feature>
<dbReference type="EMBL" id="EQ994655">
    <property type="protein sequence ID" value="EEF22364.1"/>
    <property type="molecule type" value="Genomic_DNA"/>
</dbReference>
<dbReference type="PANTHER" id="PTHR32309:SF13">
    <property type="entry name" value="FERRIC ENTEROBACTIN TRANSPORT PROTEIN FEPE"/>
    <property type="match status" value="1"/>
</dbReference>
<evidence type="ECO:0008006" key="5">
    <source>
        <dbReference type="Google" id="ProtNLM"/>
    </source>
</evidence>
<proteinExistence type="predicted"/>
<protein>
    <recommendedName>
        <fullName evidence="5">Polysaccharide chain length determinant N-terminal domain-containing protein</fullName>
    </recommendedName>
</protein>
<evidence type="ECO:0000313" key="4">
    <source>
        <dbReference type="Proteomes" id="UP000008311"/>
    </source>
</evidence>
<gene>
    <name evidence="3" type="ORF">RCOM_1981700</name>
</gene>
<name>B9TP50_RICCO</name>
<evidence type="ECO:0000256" key="1">
    <source>
        <dbReference type="SAM" id="Coils"/>
    </source>
</evidence>
<keyword evidence="2" id="KW-0472">Membrane</keyword>
<dbReference type="InParanoid" id="B9TP50"/>